<feature type="transmembrane region" description="Helical" evidence="6">
    <location>
        <begin position="227"/>
        <end position="251"/>
    </location>
</feature>
<protein>
    <submittedName>
        <fullName evidence="8">MFS transporter</fullName>
    </submittedName>
</protein>
<proteinExistence type="predicted"/>
<feature type="transmembrane region" description="Helical" evidence="6">
    <location>
        <begin position="158"/>
        <end position="177"/>
    </location>
</feature>
<feature type="domain" description="Major facilitator superfamily (MFS) profile" evidence="7">
    <location>
        <begin position="31"/>
        <end position="406"/>
    </location>
</feature>
<evidence type="ECO:0000256" key="3">
    <source>
        <dbReference type="ARBA" id="ARBA00022692"/>
    </source>
</evidence>
<keyword evidence="3 6" id="KW-0812">Transmembrane</keyword>
<dbReference type="Proteomes" id="UP000673447">
    <property type="component" value="Unassembled WGS sequence"/>
</dbReference>
<evidence type="ECO:0000256" key="2">
    <source>
        <dbReference type="ARBA" id="ARBA00022475"/>
    </source>
</evidence>
<comment type="caution">
    <text evidence="8">The sequence shown here is derived from an EMBL/GenBank/DDBJ whole genome shotgun (WGS) entry which is preliminary data.</text>
</comment>
<name>A0A941ASP5_9GAMM</name>
<keyword evidence="9" id="KW-1185">Reference proteome</keyword>
<dbReference type="AlphaFoldDB" id="A0A941ASP5"/>
<dbReference type="GO" id="GO:0022857">
    <property type="term" value="F:transmembrane transporter activity"/>
    <property type="evidence" value="ECO:0007669"/>
    <property type="project" value="InterPro"/>
</dbReference>
<gene>
    <name evidence="8" type="ORF">J5837_04075</name>
</gene>
<dbReference type="InterPro" id="IPR050189">
    <property type="entry name" value="MFS_Efflux_Transporters"/>
</dbReference>
<dbReference type="EMBL" id="JAGKTC010000001">
    <property type="protein sequence ID" value="MBP3983595.1"/>
    <property type="molecule type" value="Genomic_DNA"/>
</dbReference>
<feature type="transmembrane region" description="Helical" evidence="6">
    <location>
        <begin position="294"/>
        <end position="313"/>
    </location>
</feature>
<evidence type="ECO:0000259" key="7">
    <source>
        <dbReference type="PROSITE" id="PS50850"/>
    </source>
</evidence>
<evidence type="ECO:0000256" key="4">
    <source>
        <dbReference type="ARBA" id="ARBA00022989"/>
    </source>
</evidence>
<feature type="transmembrane region" description="Helical" evidence="6">
    <location>
        <begin position="319"/>
        <end position="336"/>
    </location>
</feature>
<dbReference type="Gene3D" id="1.20.1250.20">
    <property type="entry name" value="MFS general substrate transporter like domains"/>
    <property type="match status" value="2"/>
</dbReference>
<dbReference type="GO" id="GO:0005886">
    <property type="term" value="C:plasma membrane"/>
    <property type="evidence" value="ECO:0007669"/>
    <property type="project" value="UniProtKB-SubCell"/>
</dbReference>
<evidence type="ECO:0000256" key="6">
    <source>
        <dbReference type="SAM" id="Phobius"/>
    </source>
</evidence>
<evidence type="ECO:0000313" key="8">
    <source>
        <dbReference type="EMBL" id="MBP3983595.1"/>
    </source>
</evidence>
<dbReference type="PANTHER" id="PTHR43124:SF3">
    <property type="entry name" value="CHLORAMPHENICOL EFFLUX PUMP RV0191"/>
    <property type="match status" value="1"/>
</dbReference>
<feature type="transmembrane region" description="Helical" evidence="6">
    <location>
        <begin position="263"/>
        <end position="287"/>
    </location>
</feature>
<feature type="transmembrane region" description="Helical" evidence="6">
    <location>
        <begin position="183"/>
        <end position="206"/>
    </location>
</feature>
<dbReference type="InterPro" id="IPR011701">
    <property type="entry name" value="MFS"/>
</dbReference>
<reference evidence="8" key="1">
    <citation type="journal article" date="2016" name="Int. J. Syst. Evol. Microbiol.">
        <title>Pseudoxanthomonas helianthi sp. nov., isolated from roots of Jerusalem artichoke (Helianthus tuberosus).</title>
        <authorList>
            <person name="Kittiwongwattana C."/>
            <person name="Thawai C."/>
        </authorList>
    </citation>
    <scope>NUCLEOTIDE SEQUENCE</scope>
    <source>
        <strain evidence="8">110414</strain>
    </source>
</reference>
<accession>A0A941ASP5</accession>
<feature type="transmembrane region" description="Helical" evidence="6">
    <location>
        <begin position="384"/>
        <end position="401"/>
    </location>
</feature>
<organism evidence="8 9">
    <name type="scientific">Pseudoxanthomonas helianthi</name>
    <dbReference type="NCBI Taxonomy" id="1453541"/>
    <lineage>
        <taxon>Bacteria</taxon>
        <taxon>Pseudomonadati</taxon>
        <taxon>Pseudomonadota</taxon>
        <taxon>Gammaproteobacteria</taxon>
        <taxon>Lysobacterales</taxon>
        <taxon>Lysobacteraceae</taxon>
        <taxon>Pseudoxanthomonas</taxon>
    </lineage>
</organism>
<dbReference type="PANTHER" id="PTHR43124">
    <property type="entry name" value="PURINE EFFLUX PUMP PBUE"/>
    <property type="match status" value="1"/>
</dbReference>
<dbReference type="InterPro" id="IPR020846">
    <property type="entry name" value="MFS_dom"/>
</dbReference>
<feature type="transmembrane region" description="Helical" evidence="6">
    <location>
        <begin position="30"/>
        <end position="51"/>
    </location>
</feature>
<keyword evidence="5 6" id="KW-0472">Membrane</keyword>
<evidence type="ECO:0000313" key="9">
    <source>
        <dbReference type="Proteomes" id="UP000673447"/>
    </source>
</evidence>
<sequence>MHNNAGMSSEILPANAGAATVALSRGHRALILFALTVGGFAIGTSEFASMGLMPNLVRDLGVSEPQVGHLISAYALGVVVGAPLLALLAGGWPRKTLLLALMGFYALGNLASALGPDYHSLLVFRFIAGLPHGAFFGVSALTAAAISRPEERGKAVSLIMMGLTIAMLVGNPLATWLGQAISWRWAFASVSLLALTTVLLTAWFLPAGAVPAVKAGVRAELRAFNRLPVWQALLIGAIGFSGLFCVFSYLAPTLVYVTGVEESWIPFGLAAIGLGGVIGNITGGWLYDRYGFRGVALALTWAVVVLLLFPLAARSSWTVLPGAVAVGVMGAMAPVLQIRLMDVSGDAQTLAAASHHAAFNAANALGPWLGGLAIGAGLGWTSTGFVGAAMAALGLLVYAWAARVDAREDACAECA</sequence>
<keyword evidence="2" id="KW-1003">Cell membrane</keyword>
<dbReference type="InterPro" id="IPR036259">
    <property type="entry name" value="MFS_trans_sf"/>
</dbReference>
<reference evidence="8" key="2">
    <citation type="submission" date="2021-03" db="EMBL/GenBank/DDBJ databases">
        <authorList>
            <person name="Cao W."/>
        </authorList>
    </citation>
    <scope>NUCLEOTIDE SEQUENCE</scope>
    <source>
        <strain evidence="8">110414</strain>
    </source>
</reference>
<keyword evidence="4 6" id="KW-1133">Transmembrane helix</keyword>
<dbReference type="PROSITE" id="PS50850">
    <property type="entry name" value="MFS"/>
    <property type="match status" value="1"/>
</dbReference>
<dbReference type="CDD" id="cd17324">
    <property type="entry name" value="MFS_NepI_like"/>
    <property type="match status" value="1"/>
</dbReference>
<feature type="transmembrane region" description="Helical" evidence="6">
    <location>
        <begin position="122"/>
        <end position="146"/>
    </location>
</feature>
<feature type="transmembrane region" description="Helical" evidence="6">
    <location>
        <begin position="71"/>
        <end position="90"/>
    </location>
</feature>
<evidence type="ECO:0000256" key="5">
    <source>
        <dbReference type="ARBA" id="ARBA00023136"/>
    </source>
</evidence>
<dbReference type="Pfam" id="PF07690">
    <property type="entry name" value="MFS_1"/>
    <property type="match status" value="1"/>
</dbReference>
<evidence type="ECO:0000256" key="1">
    <source>
        <dbReference type="ARBA" id="ARBA00004651"/>
    </source>
</evidence>
<feature type="transmembrane region" description="Helical" evidence="6">
    <location>
        <begin position="357"/>
        <end position="378"/>
    </location>
</feature>
<comment type="subcellular location">
    <subcellularLocation>
        <location evidence="1">Cell membrane</location>
        <topology evidence="1">Multi-pass membrane protein</topology>
    </subcellularLocation>
</comment>
<feature type="transmembrane region" description="Helical" evidence="6">
    <location>
        <begin position="97"/>
        <end position="116"/>
    </location>
</feature>
<dbReference type="SUPFAM" id="SSF103473">
    <property type="entry name" value="MFS general substrate transporter"/>
    <property type="match status" value="1"/>
</dbReference>